<dbReference type="EMBL" id="CBTN010000014">
    <property type="protein sequence ID" value="CDH52581.1"/>
    <property type="molecule type" value="Genomic_DNA"/>
</dbReference>
<organism evidence="2 3">
    <name type="scientific">Lichtheimia corymbifera JMRC:FSU:9682</name>
    <dbReference type="NCBI Taxonomy" id="1263082"/>
    <lineage>
        <taxon>Eukaryota</taxon>
        <taxon>Fungi</taxon>
        <taxon>Fungi incertae sedis</taxon>
        <taxon>Mucoromycota</taxon>
        <taxon>Mucoromycotina</taxon>
        <taxon>Mucoromycetes</taxon>
        <taxon>Mucorales</taxon>
        <taxon>Lichtheimiaceae</taxon>
        <taxon>Lichtheimia</taxon>
    </lineage>
</organism>
<comment type="caution">
    <text evidence="2">The sequence shown here is derived from an EMBL/GenBank/DDBJ whole genome shotgun (WGS) entry which is preliminary data.</text>
</comment>
<dbReference type="Proteomes" id="UP000027586">
    <property type="component" value="Unassembled WGS sequence"/>
</dbReference>
<feature type="chain" id="PRO_5001652718" description="Secreted protein" evidence="1">
    <location>
        <begin position="23"/>
        <end position="78"/>
    </location>
</feature>
<feature type="signal peptide" evidence="1">
    <location>
        <begin position="1"/>
        <end position="22"/>
    </location>
</feature>
<gene>
    <name evidence="2" type="ORF">LCOR_04038.1</name>
</gene>
<sequence length="78" mass="8610">MLDPSGCINTVLLVLLPSPLQALAIGSWLTCCYSIAPFMTKSLFLHCVNDLLDNMTLATATPDDNAHYRHDIGQHRHC</sequence>
<evidence type="ECO:0008006" key="4">
    <source>
        <dbReference type="Google" id="ProtNLM"/>
    </source>
</evidence>
<evidence type="ECO:0000313" key="3">
    <source>
        <dbReference type="Proteomes" id="UP000027586"/>
    </source>
</evidence>
<keyword evidence="3" id="KW-1185">Reference proteome</keyword>
<evidence type="ECO:0000313" key="2">
    <source>
        <dbReference type="EMBL" id="CDH52581.1"/>
    </source>
</evidence>
<name>A0A068RUH1_9FUNG</name>
<accession>A0A068RUH1</accession>
<dbReference type="AlphaFoldDB" id="A0A068RUH1"/>
<keyword evidence="1" id="KW-0732">Signal</keyword>
<dbReference type="VEuPathDB" id="FungiDB:LCOR_04038.1"/>
<reference evidence="2" key="1">
    <citation type="submission" date="2013-08" db="EMBL/GenBank/DDBJ databases">
        <title>Gene expansion shapes genome architecture in the human pathogen Lichtheimia corymbifera: an evolutionary genomics analysis in the ancient terrestrial Mucorales (Mucoromycotina).</title>
        <authorList>
            <person name="Schwartze V.U."/>
            <person name="Winter S."/>
            <person name="Shelest E."/>
            <person name="Marcet-Houben M."/>
            <person name="Horn F."/>
            <person name="Wehner S."/>
            <person name="Hoffmann K."/>
            <person name="Riege K."/>
            <person name="Sammeth M."/>
            <person name="Nowrousian M."/>
            <person name="Valiante V."/>
            <person name="Linde J."/>
            <person name="Jacobsen I.D."/>
            <person name="Marz M."/>
            <person name="Brakhage A.A."/>
            <person name="Gabaldon T."/>
            <person name="Bocker S."/>
            <person name="Voigt K."/>
        </authorList>
    </citation>
    <scope>NUCLEOTIDE SEQUENCE [LARGE SCALE GENOMIC DNA]</scope>
    <source>
        <strain evidence="2">FSU 9682</strain>
    </source>
</reference>
<evidence type="ECO:0000256" key="1">
    <source>
        <dbReference type="SAM" id="SignalP"/>
    </source>
</evidence>
<proteinExistence type="predicted"/>
<protein>
    <recommendedName>
        <fullName evidence="4">Secreted protein</fullName>
    </recommendedName>
</protein>